<organism evidence="1 2">
    <name type="scientific">Actinoallomurus iriomotensis</name>
    <dbReference type="NCBI Taxonomy" id="478107"/>
    <lineage>
        <taxon>Bacteria</taxon>
        <taxon>Bacillati</taxon>
        <taxon>Actinomycetota</taxon>
        <taxon>Actinomycetes</taxon>
        <taxon>Streptosporangiales</taxon>
        <taxon>Thermomonosporaceae</taxon>
        <taxon>Actinoallomurus</taxon>
    </lineage>
</organism>
<dbReference type="AlphaFoldDB" id="A0A9W6RER5"/>
<proteinExistence type="predicted"/>
<dbReference type="EMBL" id="BSTJ01000003">
    <property type="protein sequence ID" value="GLY74458.1"/>
    <property type="molecule type" value="Genomic_DNA"/>
</dbReference>
<comment type="caution">
    <text evidence="1">The sequence shown here is derived from an EMBL/GenBank/DDBJ whole genome shotgun (WGS) entry which is preliminary data.</text>
</comment>
<dbReference type="RefSeq" id="WP_285620282.1">
    <property type="nucleotide sequence ID" value="NZ_BSTJ01000003.1"/>
</dbReference>
<reference evidence="1" key="1">
    <citation type="submission" date="2023-03" db="EMBL/GenBank/DDBJ databases">
        <title>Actinoallomurus iriomotensis NBRC 103681.</title>
        <authorList>
            <person name="Ichikawa N."/>
            <person name="Sato H."/>
            <person name="Tonouchi N."/>
        </authorList>
    </citation>
    <scope>NUCLEOTIDE SEQUENCE</scope>
    <source>
        <strain evidence="1">NBRC 103681</strain>
    </source>
</reference>
<protein>
    <submittedName>
        <fullName evidence="1">Uncharacterized protein</fullName>
    </submittedName>
</protein>
<dbReference type="Proteomes" id="UP001165135">
    <property type="component" value="Unassembled WGS sequence"/>
</dbReference>
<sequence length="46" mass="5134">MRQETLEEIHESGYLQATPIPVGGALSLPAPFEITLDTTTMPRRKH</sequence>
<accession>A0A9W6RER5</accession>
<evidence type="ECO:0000313" key="1">
    <source>
        <dbReference type="EMBL" id="GLY74458.1"/>
    </source>
</evidence>
<evidence type="ECO:0000313" key="2">
    <source>
        <dbReference type="Proteomes" id="UP001165135"/>
    </source>
</evidence>
<gene>
    <name evidence="1" type="ORF">Airi01_027250</name>
</gene>
<name>A0A9W6RER5_9ACTN</name>